<dbReference type="InParanoid" id="E4ZTR1"/>
<dbReference type="AlphaFoldDB" id="E4ZTR1"/>
<reference evidence="3" key="1">
    <citation type="journal article" date="2011" name="Nat. Commun.">
        <title>Effector diversification within compartments of the Leptosphaeria maculans genome affected by Repeat-Induced Point mutations.</title>
        <authorList>
            <person name="Rouxel T."/>
            <person name="Grandaubert J."/>
            <person name="Hane J.K."/>
            <person name="Hoede C."/>
            <person name="van de Wouw A.P."/>
            <person name="Couloux A."/>
            <person name="Dominguez V."/>
            <person name="Anthouard V."/>
            <person name="Bally P."/>
            <person name="Bourras S."/>
            <person name="Cozijnsen A.J."/>
            <person name="Ciuffetti L.M."/>
            <person name="Degrave A."/>
            <person name="Dilmaghani A."/>
            <person name="Duret L."/>
            <person name="Fudal I."/>
            <person name="Goodwin S.B."/>
            <person name="Gout L."/>
            <person name="Glaser N."/>
            <person name="Linglin J."/>
            <person name="Kema G.H.J."/>
            <person name="Lapalu N."/>
            <person name="Lawrence C.B."/>
            <person name="May K."/>
            <person name="Meyer M."/>
            <person name="Ollivier B."/>
            <person name="Poulain J."/>
            <person name="Schoch C.L."/>
            <person name="Simon A."/>
            <person name="Spatafora J.W."/>
            <person name="Stachowiak A."/>
            <person name="Turgeon B.G."/>
            <person name="Tyler B.M."/>
            <person name="Vincent D."/>
            <person name="Weissenbach J."/>
            <person name="Amselem J."/>
            <person name="Quesneville H."/>
            <person name="Oliver R.P."/>
            <person name="Wincker P."/>
            <person name="Balesdent M.-H."/>
            <person name="Howlett B.J."/>
        </authorList>
    </citation>
    <scope>NUCLEOTIDE SEQUENCE [LARGE SCALE GENOMIC DNA]</scope>
    <source>
        <strain evidence="3">JN3 / isolate v23.1.3 / race Av1-4-5-6-7-8</strain>
    </source>
</reference>
<gene>
    <name evidence="2" type="ORF">LEMA_P116240.1</name>
</gene>
<proteinExistence type="predicted"/>
<evidence type="ECO:0000256" key="1">
    <source>
        <dbReference type="SAM" id="MobiDB-lite"/>
    </source>
</evidence>
<name>E4ZTR1_LEPMJ</name>
<accession>E4ZTR1</accession>
<evidence type="ECO:0000313" key="2">
    <source>
        <dbReference type="EMBL" id="CBX94621.1"/>
    </source>
</evidence>
<feature type="compositionally biased region" description="Basic and acidic residues" evidence="1">
    <location>
        <begin position="43"/>
        <end position="63"/>
    </location>
</feature>
<dbReference type="Proteomes" id="UP000002668">
    <property type="component" value="Genome"/>
</dbReference>
<dbReference type="OMA" id="HDWALHR"/>
<evidence type="ECO:0000313" key="3">
    <source>
        <dbReference type="Proteomes" id="UP000002668"/>
    </source>
</evidence>
<dbReference type="EMBL" id="FP929125">
    <property type="protein sequence ID" value="CBX94621.1"/>
    <property type="molecule type" value="Genomic_DNA"/>
</dbReference>
<feature type="compositionally biased region" description="Low complexity" evidence="1">
    <location>
        <begin position="11"/>
        <end position="28"/>
    </location>
</feature>
<sequence>MPSSSQASMRTTTENDTKSTTSTSTTTSAKVLLRSLLPRSKSNKTESPEQDSERKLREAEARYHALSYK</sequence>
<dbReference type="OrthoDB" id="10534565at2759"/>
<protein>
    <submittedName>
        <fullName evidence="2">Predicted protein</fullName>
    </submittedName>
</protein>
<dbReference type="HOGENOM" id="CLU_2776387_0_0_1"/>
<dbReference type="VEuPathDB" id="FungiDB:LEMA_P116240.1"/>
<organism evidence="3">
    <name type="scientific">Leptosphaeria maculans (strain JN3 / isolate v23.1.3 / race Av1-4-5-6-7-8)</name>
    <name type="common">Blackleg fungus</name>
    <name type="synonym">Phoma lingam</name>
    <dbReference type="NCBI Taxonomy" id="985895"/>
    <lineage>
        <taxon>Eukaryota</taxon>
        <taxon>Fungi</taxon>
        <taxon>Dikarya</taxon>
        <taxon>Ascomycota</taxon>
        <taxon>Pezizomycotina</taxon>
        <taxon>Dothideomycetes</taxon>
        <taxon>Pleosporomycetidae</taxon>
        <taxon>Pleosporales</taxon>
        <taxon>Pleosporineae</taxon>
        <taxon>Leptosphaeriaceae</taxon>
        <taxon>Plenodomus</taxon>
        <taxon>Plenodomus lingam/Leptosphaeria maculans species complex</taxon>
    </lineage>
</organism>
<feature type="compositionally biased region" description="Polar residues" evidence="1">
    <location>
        <begin position="1"/>
        <end position="10"/>
    </location>
</feature>
<feature type="region of interest" description="Disordered" evidence="1">
    <location>
        <begin position="1"/>
        <end position="69"/>
    </location>
</feature>
<keyword evidence="3" id="KW-1185">Reference proteome</keyword>